<accession>A0A5E4QLI7</accession>
<dbReference type="EMBL" id="FZQP02003568">
    <property type="protein sequence ID" value="VVC98468.1"/>
    <property type="molecule type" value="Genomic_DNA"/>
</dbReference>
<reference evidence="2 3" key="1">
    <citation type="submission" date="2017-07" db="EMBL/GenBank/DDBJ databases">
        <authorList>
            <person name="Talla V."/>
            <person name="Backstrom N."/>
        </authorList>
    </citation>
    <scope>NUCLEOTIDE SEQUENCE [LARGE SCALE GENOMIC DNA]</scope>
</reference>
<evidence type="ECO:0000313" key="2">
    <source>
        <dbReference type="EMBL" id="VVC98468.1"/>
    </source>
</evidence>
<name>A0A5E4QLI7_9NEOP</name>
<dbReference type="AlphaFoldDB" id="A0A5E4QLI7"/>
<dbReference type="Proteomes" id="UP000324832">
    <property type="component" value="Unassembled WGS sequence"/>
</dbReference>
<proteinExistence type="predicted"/>
<evidence type="ECO:0000256" key="1">
    <source>
        <dbReference type="SAM" id="MobiDB-lite"/>
    </source>
</evidence>
<evidence type="ECO:0000313" key="3">
    <source>
        <dbReference type="Proteomes" id="UP000324832"/>
    </source>
</evidence>
<keyword evidence="3" id="KW-1185">Reference proteome</keyword>
<protein>
    <submittedName>
        <fullName evidence="2">Uncharacterized protein</fullName>
    </submittedName>
</protein>
<sequence>MSSAGASGGGTGCVAPGDARSCALHLRSFTTAALVTRTRSRAGRHVRRARLNCTGYRPRIFPIRCPLEPLRLPSQARKTALTGRGAGETLVDGRANVDRTRGDPSE</sequence>
<gene>
    <name evidence="2" type="ORF">LSINAPIS_LOCUS9547</name>
</gene>
<organism evidence="2 3">
    <name type="scientific">Leptidea sinapis</name>
    <dbReference type="NCBI Taxonomy" id="189913"/>
    <lineage>
        <taxon>Eukaryota</taxon>
        <taxon>Metazoa</taxon>
        <taxon>Ecdysozoa</taxon>
        <taxon>Arthropoda</taxon>
        <taxon>Hexapoda</taxon>
        <taxon>Insecta</taxon>
        <taxon>Pterygota</taxon>
        <taxon>Neoptera</taxon>
        <taxon>Endopterygota</taxon>
        <taxon>Lepidoptera</taxon>
        <taxon>Glossata</taxon>
        <taxon>Ditrysia</taxon>
        <taxon>Papilionoidea</taxon>
        <taxon>Pieridae</taxon>
        <taxon>Dismorphiinae</taxon>
        <taxon>Leptidea</taxon>
    </lineage>
</organism>
<feature type="region of interest" description="Disordered" evidence="1">
    <location>
        <begin position="78"/>
        <end position="106"/>
    </location>
</feature>
<feature type="compositionally biased region" description="Basic and acidic residues" evidence="1">
    <location>
        <begin position="95"/>
        <end position="106"/>
    </location>
</feature>